<organism evidence="2 3">
    <name type="scientific">Streptococcus caprae</name>
    <dbReference type="NCBI Taxonomy" id="1640501"/>
    <lineage>
        <taxon>Bacteria</taxon>
        <taxon>Bacillati</taxon>
        <taxon>Bacillota</taxon>
        <taxon>Bacilli</taxon>
        <taxon>Lactobacillales</taxon>
        <taxon>Streptococcaceae</taxon>
        <taxon>Streptococcus</taxon>
    </lineage>
</organism>
<dbReference type="Gene3D" id="1.10.40.50">
    <property type="entry name" value="Probable gtpase engc, domain 3"/>
    <property type="match status" value="1"/>
</dbReference>
<dbReference type="Proteomes" id="UP001595807">
    <property type="component" value="Unassembled WGS sequence"/>
</dbReference>
<evidence type="ECO:0000259" key="1">
    <source>
        <dbReference type="PROSITE" id="PS50936"/>
    </source>
</evidence>
<comment type="caution">
    <text evidence="2">The sequence shown here is derived from an EMBL/GenBank/DDBJ whole genome shotgun (WGS) entry which is preliminary data.</text>
</comment>
<name>A0ABV8CXZ2_9STRE</name>
<dbReference type="PROSITE" id="PS50936">
    <property type="entry name" value="ENGC_GTPASE"/>
    <property type="match status" value="1"/>
</dbReference>
<sequence>MISAFSIDDKESNIARIISEHRSEYILGFQSNDTQKINKLSLKKQLYYVGDFIKYSVTNNSISNIELLPRKNVICKSSNITAKSYNFSESNQILATNVDQLFIFIPLDKNFSLSKIERYILVFSQQNVDLTIVLSKKDLFSNYKEYLSKVKQLYPKINICPISLYDELSIKKFRELLIPGKTGMFIGASGAGKSSLLNHLQTNYTARVNNVRNDYKGKHTTTSSLIIFCPEIEYNIIDTPGFKGIDTTLSVDTKILFEEIEEYAKYCKFNDCLHLTEPKCAVKEAINNGIIKPEILERYHYNIKKLELLSKRRASWRL</sequence>
<dbReference type="NCBIfam" id="TIGR00157">
    <property type="entry name" value="ribosome small subunit-dependent GTPase A"/>
    <property type="match status" value="1"/>
</dbReference>
<keyword evidence="3" id="KW-1185">Reference proteome</keyword>
<accession>A0ABV8CXZ2</accession>
<feature type="domain" description="EngC GTPase" evidence="1">
    <location>
        <begin position="96"/>
        <end position="243"/>
    </location>
</feature>
<reference evidence="3" key="1">
    <citation type="journal article" date="2019" name="Int. J. Syst. Evol. Microbiol.">
        <title>The Global Catalogue of Microorganisms (GCM) 10K type strain sequencing project: providing services to taxonomists for standard genome sequencing and annotation.</title>
        <authorList>
            <consortium name="The Broad Institute Genomics Platform"/>
            <consortium name="The Broad Institute Genome Sequencing Center for Infectious Disease"/>
            <person name="Wu L."/>
            <person name="Ma J."/>
        </authorList>
    </citation>
    <scope>NUCLEOTIDE SEQUENCE [LARGE SCALE GENOMIC DNA]</scope>
    <source>
        <strain evidence="3">CCUG 67170</strain>
    </source>
</reference>
<evidence type="ECO:0000313" key="2">
    <source>
        <dbReference type="EMBL" id="MFC3928867.1"/>
    </source>
</evidence>
<dbReference type="CDD" id="cd01854">
    <property type="entry name" value="YjeQ_EngC"/>
    <property type="match status" value="1"/>
</dbReference>
<dbReference type="PANTHER" id="PTHR32120:SF11">
    <property type="entry name" value="SMALL RIBOSOMAL SUBUNIT BIOGENESIS GTPASE RSGA 1, MITOCHONDRIAL-RELATED"/>
    <property type="match status" value="1"/>
</dbReference>
<dbReference type="SUPFAM" id="SSF52540">
    <property type="entry name" value="P-loop containing nucleoside triphosphate hydrolases"/>
    <property type="match status" value="1"/>
</dbReference>
<gene>
    <name evidence="2" type="primary">rsgA</name>
    <name evidence="2" type="ORF">ACFORF_09910</name>
</gene>
<dbReference type="Gene3D" id="3.40.50.300">
    <property type="entry name" value="P-loop containing nucleotide triphosphate hydrolases"/>
    <property type="match status" value="1"/>
</dbReference>
<dbReference type="InterPro" id="IPR027417">
    <property type="entry name" value="P-loop_NTPase"/>
</dbReference>
<dbReference type="EMBL" id="JBHRZV010000052">
    <property type="protein sequence ID" value="MFC3928867.1"/>
    <property type="molecule type" value="Genomic_DNA"/>
</dbReference>
<dbReference type="InterPro" id="IPR010914">
    <property type="entry name" value="RsgA_GTPase_dom"/>
</dbReference>
<dbReference type="PANTHER" id="PTHR32120">
    <property type="entry name" value="SMALL RIBOSOMAL SUBUNIT BIOGENESIS GTPASE RSGA"/>
    <property type="match status" value="1"/>
</dbReference>
<dbReference type="RefSeq" id="WP_380427790.1">
    <property type="nucleotide sequence ID" value="NZ_JBHRZV010000052.1"/>
</dbReference>
<proteinExistence type="predicted"/>
<evidence type="ECO:0000313" key="3">
    <source>
        <dbReference type="Proteomes" id="UP001595807"/>
    </source>
</evidence>
<protein>
    <submittedName>
        <fullName evidence="2">Ribosome small subunit-dependent GTPase A</fullName>
    </submittedName>
</protein>
<dbReference type="Pfam" id="PF03193">
    <property type="entry name" value="RsgA_GTPase"/>
    <property type="match status" value="1"/>
</dbReference>
<dbReference type="InterPro" id="IPR004881">
    <property type="entry name" value="Ribosome_biogen_GTPase_RsgA"/>
</dbReference>